<evidence type="ECO:0000313" key="1">
    <source>
        <dbReference type="EMBL" id="KKM46843.1"/>
    </source>
</evidence>
<comment type="caution">
    <text evidence="1">The sequence shown here is derived from an EMBL/GenBank/DDBJ whole genome shotgun (WGS) entry which is preliminary data.</text>
</comment>
<accession>A0A0F9L4E7</accession>
<name>A0A0F9L4E7_9ZZZZ</name>
<reference evidence="1" key="1">
    <citation type="journal article" date="2015" name="Nature">
        <title>Complex archaea that bridge the gap between prokaryotes and eukaryotes.</title>
        <authorList>
            <person name="Spang A."/>
            <person name="Saw J.H."/>
            <person name="Jorgensen S.L."/>
            <person name="Zaremba-Niedzwiedzka K."/>
            <person name="Martijn J."/>
            <person name="Lind A.E."/>
            <person name="van Eijk R."/>
            <person name="Schleper C."/>
            <person name="Guy L."/>
            <person name="Ettema T.J."/>
        </authorList>
    </citation>
    <scope>NUCLEOTIDE SEQUENCE</scope>
</reference>
<proteinExistence type="predicted"/>
<gene>
    <name evidence="1" type="ORF">LCGC14_1559260</name>
</gene>
<organism evidence="1">
    <name type="scientific">marine sediment metagenome</name>
    <dbReference type="NCBI Taxonomy" id="412755"/>
    <lineage>
        <taxon>unclassified sequences</taxon>
        <taxon>metagenomes</taxon>
        <taxon>ecological metagenomes</taxon>
    </lineage>
</organism>
<dbReference type="EMBL" id="LAZR01012025">
    <property type="protein sequence ID" value="KKM46843.1"/>
    <property type="molecule type" value="Genomic_DNA"/>
</dbReference>
<dbReference type="AlphaFoldDB" id="A0A0F9L4E7"/>
<evidence type="ECO:0008006" key="2">
    <source>
        <dbReference type="Google" id="ProtNLM"/>
    </source>
</evidence>
<sequence length="127" mass="14560">MPIGIICGHDECCTFTPTRPWQAYCPQCKCQGKAASQRMYRRRYRERRDYITAYKTERGCADCGESDPIVLQFDHVAGEKSFAIASSIGMYGMYPDAMLKKEIEKCDVVCANCHSRRTHFRRVKSAT</sequence>
<protein>
    <recommendedName>
        <fullName evidence="2">HNH domain-containing protein</fullName>
    </recommendedName>
</protein>